<comment type="caution">
    <text evidence="2">The sequence shown here is derived from an EMBL/GenBank/DDBJ whole genome shotgun (WGS) entry which is preliminary data.</text>
</comment>
<accession>A0A4R5NHI6</accession>
<dbReference type="OrthoDB" id="2309651at2"/>
<evidence type="ECO:0000313" key="1">
    <source>
        <dbReference type="EMBL" id="HJF86643.1"/>
    </source>
</evidence>
<proteinExistence type="predicted"/>
<dbReference type="EMBL" id="PUFN01000009">
    <property type="protein sequence ID" value="TDG73544.1"/>
    <property type="molecule type" value="Genomic_DNA"/>
</dbReference>
<reference evidence="1" key="3">
    <citation type="journal article" date="2021" name="PeerJ">
        <title>Extensive microbial diversity within the chicken gut microbiome revealed by metagenomics and culture.</title>
        <authorList>
            <person name="Gilroy R."/>
            <person name="Ravi A."/>
            <person name="Getino M."/>
            <person name="Pursley I."/>
            <person name="Horton D.L."/>
            <person name="Alikhan N.F."/>
            <person name="Baker D."/>
            <person name="Gharbi K."/>
            <person name="Hall N."/>
            <person name="Watson M."/>
            <person name="Adriaenssens E.M."/>
            <person name="Foster-Nyarko E."/>
            <person name="Jarju S."/>
            <person name="Secka A."/>
            <person name="Antonio M."/>
            <person name="Oren A."/>
            <person name="Chaudhuri R.R."/>
            <person name="La Ragione R."/>
            <person name="Hildebrand F."/>
            <person name="Pallen M.J."/>
        </authorList>
    </citation>
    <scope>NUCLEOTIDE SEQUENCE</scope>
    <source>
        <strain evidence="1">7886</strain>
    </source>
</reference>
<organism evidence="2 3">
    <name type="scientific">Companilactobacillus farciminis</name>
    <dbReference type="NCBI Taxonomy" id="1612"/>
    <lineage>
        <taxon>Bacteria</taxon>
        <taxon>Bacillati</taxon>
        <taxon>Bacillota</taxon>
        <taxon>Bacilli</taxon>
        <taxon>Lactobacillales</taxon>
        <taxon>Lactobacillaceae</taxon>
        <taxon>Companilactobacillus</taxon>
    </lineage>
</organism>
<dbReference type="AlphaFoldDB" id="A0A4R5NHI6"/>
<dbReference type="Proteomes" id="UP000747013">
    <property type="component" value="Unassembled WGS sequence"/>
</dbReference>
<dbReference type="EMBL" id="DYWC01000098">
    <property type="protein sequence ID" value="HJF86643.1"/>
    <property type="molecule type" value="Genomic_DNA"/>
</dbReference>
<protein>
    <recommendedName>
        <fullName evidence="4">Bacteriocin immunity protein</fullName>
    </recommendedName>
</protein>
<reference evidence="2" key="2">
    <citation type="submission" date="2019-02" db="EMBL/GenBank/DDBJ databases">
        <authorList>
            <person name="Buron G."/>
            <person name="Chaylann A."/>
            <person name="Dolejs I."/>
            <person name="Forster J."/>
            <person name="Miks M.H."/>
        </authorList>
    </citation>
    <scope>NUCLEOTIDE SEQUENCE</scope>
    <source>
        <strain evidence="2">ATCC 29644</strain>
    </source>
</reference>
<reference evidence="1" key="4">
    <citation type="submission" date="2021-09" db="EMBL/GenBank/DDBJ databases">
        <authorList>
            <person name="Gilroy R."/>
        </authorList>
    </citation>
    <scope>NUCLEOTIDE SEQUENCE</scope>
    <source>
        <strain evidence="1">7886</strain>
    </source>
</reference>
<evidence type="ECO:0000313" key="2">
    <source>
        <dbReference type="EMBL" id="TDG73544.1"/>
    </source>
</evidence>
<dbReference type="STRING" id="1612.ABB44_03005"/>
<gene>
    <name evidence="2" type="ORF">C5L30_000483</name>
    <name evidence="1" type="ORF">K8V88_04315</name>
</gene>
<name>A0A4R5NHI6_9LACO</name>
<keyword evidence="3" id="KW-1185">Reference proteome</keyword>
<dbReference type="Proteomes" id="UP000295257">
    <property type="component" value="Unassembled WGS sequence"/>
</dbReference>
<evidence type="ECO:0000313" key="3">
    <source>
        <dbReference type="Proteomes" id="UP000295257"/>
    </source>
</evidence>
<reference evidence="2 3" key="1">
    <citation type="journal article" date="2019" name="Appl. Microbiol. Biotechnol.">
        <title>Uncovering carbohydrate metabolism through a genotype-phenotype association study of 56 lactic acid bacteria genomes.</title>
        <authorList>
            <person name="Buron-Moles G."/>
            <person name="Chailyan A."/>
            <person name="Dolejs I."/>
            <person name="Forster J."/>
            <person name="Miks M.H."/>
        </authorList>
    </citation>
    <scope>NUCLEOTIDE SEQUENCE [LARGE SCALE GENOMIC DNA]</scope>
    <source>
        <strain evidence="2 3">ATCC 29644</strain>
    </source>
</reference>
<dbReference type="RefSeq" id="WP_010018222.1">
    <property type="nucleotide sequence ID" value="NZ_PUFN01000009.1"/>
</dbReference>
<sequence length="97" mass="10977">MKDDDKAKIINAVTNLSTALKKYHPNTETCNYVEMTLTELKKKDGKAFTGAFLYFLTKASMLRTSENVSLNDTESKLWHKMSALKNLGNDFFFGMGL</sequence>
<evidence type="ECO:0008006" key="4">
    <source>
        <dbReference type="Google" id="ProtNLM"/>
    </source>
</evidence>